<name>A0A1C3PB90_9ACTN</name>
<evidence type="ECO:0000256" key="1">
    <source>
        <dbReference type="SAM" id="MobiDB-lite"/>
    </source>
</evidence>
<feature type="region of interest" description="Disordered" evidence="1">
    <location>
        <begin position="137"/>
        <end position="157"/>
    </location>
</feature>
<proteinExistence type="predicted"/>
<keyword evidence="3" id="KW-1185">Reference proteome</keyword>
<gene>
    <name evidence="2" type="ORF">FDG2_5150</name>
</gene>
<evidence type="ECO:0000313" key="3">
    <source>
        <dbReference type="Proteomes" id="UP000199013"/>
    </source>
</evidence>
<sequence length="241" mass="26020">MTSSHDGVETIPGAYRAYVLDLLDRDSAYDNDPVGAPPLLVADYRHALLAVLTATPSPLLRAGPAVTDAEAAAFTAGQHTGLDRAVIAIGEAWRPALLRRHTPGTRHDLPAFRGRTSHRRGTTPVFAVRCARACLPPAPAGPPPGPTAGSAPEGPAGRLLVVDGDGEVVACFDRARFPRAHEWAHQRAAEPHARRPVWIEDLGRRESWRIDATSCRQLRWQLDWDTPGCSMAIPPQPSPDQ</sequence>
<dbReference type="Proteomes" id="UP000199013">
    <property type="component" value="Unassembled WGS sequence"/>
</dbReference>
<protein>
    <submittedName>
        <fullName evidence="2">Uncharacterized protein</fullName>
    </submittedName>
</protein>
<dbReference type="EMBL" id="FLUV01002161">
    <property type="protein sequence ID" value="SBW27091.1"/>
    <property type="molecule type" value="Genomic_DNA"/>
</dbReference>
<feature type="compositionally biased region" description="Low complexity" evidence="1">
    <location>
        <begin position="147"/>
        <end position="157"/>
    </location>
</feature>
<dbReference type="AlphaFoldDB" id="A0A1C3PB90"/>
<reference evidence="3" key="1">
    <citation type="submission" date="2016-02" db="EMBL/GenBank/DDBJ databases">
        <authorList>
            <person name="Wibberg D."/>
        </authorList>
    </citation>
    <scope>NUCLEOTIDE SEQUENCE [LARGE SCALE GENOMIC DNA]</scope>
</reference>
<feature type="compositionally biased region" description="Pro residues" evidence="1">
    <location>
        <begin position="137"/>
        <end position="146"/>
    </location>
</feature>
<evidence type="ECO:0000313" key="2">
    <source>
        <dbReference type="EMBL" id="SBW27091.1"/>
    </source>
</evidence>
<organism evidence="2 3">
    <name type="scientific">Candidatus Protofrankia californiensis</name>
    <dbReference type="NCBI Taxonomy" id="1839754"/>
    <lineage>
        <taxon>Bacteria</taxon>
        <taxon>Bacillati</taxon>
        <taxon>Actinomycetota</taxon>
        <taxon>Actinomycetes</taxon>
        <taxon>Frankiales</taxon>
        <taxon>Frankiaceae</taxon>
        <taxon>Protofrankia</taxon>
    </lineage>
</organism>
<accession>A0A1C3PB90</accession>